<comment type="caution">
    <text evidence="1">The sequence shown here is derived from an EMBL/GenBank/DDBJ whole genome shotgun (WGS) entry which is preliminary data.</text>
</comment>
<evidence type="ECO:0000313" key="2">
    <source>
        <dbReference type="Proteomes" id="UP001500866"/>
    </source>
</evidence>
<evidence type="ECO:0000313" key="1">
    <source>
        <dbReference type="EMBL" id="GAA0609877.1"/>
    </source>
</evidence>
<name>A0ABP3RLD0_9BACI</name>
<dbReference type="EMBL" id="BAAADS010000021">
    <property type="protein sequence ID" value="GAA0609877.1"/>
    <property type="molecule type" value="Genomic_DNA"/>
</dbReference>
<dbReference type="Proteomes" id="UP001500866">
    <property type="component" value="Unassembled WGS sequence"/>
</dbReference>
<protein>
    <submittedName>
        <fullName evidence="1">Uncharacterized protein</fullName>
    </submittedName>
</protein>
<gene>
    <name evidence="1" type="ORF">GCM10009001_29040</name>
</gene>
<accession>A0ABP3RLD0</accession>
<keyword evidence="2" id="KW-1185">Reference proteome</keyword>
<organism evidence="1 2">
    <name type="scientific">Virgibacillus siamensis</name>
    <dbReference type="NCBI Taxonomy" id="480071"/>
    <lineage>
        <taxon>Bacteria</taxon>
        <taxon>Bacillati</taxon>
        <taxon>Bacillota</taxon>
        <taxon>Bacilli</taxon>
        <taxon>Bacillales</taxon>
        <taxon>Bacillaceae</taxon>
        <taxon>Virgibacillus</taxon>
    </lineage>
</organism>
<sequence>MLLQDDFYFEWTKEYEALVKYVQRQLLDDDAYEAEELCADIHGECEFSFSLDHIFRPVKTAGIEFEKSETSAGSDAACYGSFQ</sequence>
<proteinExistence type="predicted"/>
<reference evidence="2" key="1">
    <citation type="journal article" date="2019" name="Int. J. Syst. Evol. Microbiol.">
        <title>The Global Catalogue of Microorganisms (GCM) 10K type strain sequencing project: providing services to taxonomists for standard genome sequencing and annotation.</title>
        <authorList>
            <consortium name="The Broad Institute Genomics Platform"/>
            <consortium name="The Broad Institute Genome Sequencing Center for Infectious Disease"/>
            <person name="Wu L."/>
            <person name="Ma J."/>
        </authorList>
    </citation>
    <scope>NUCLEOTIDE SEQUENCE [LARGE SCALE GENOMIC DNA]</scope>
    <source>
        <strain evidence="2">JCM 15395</strain>
    </source>
</reference>